<keyword evidence="3" id="KW-1185">Reference proteome</keyword>
<comment type="caution">
    <text evidence="2">The sequence shown here is derived from an EMBL/GenBank/DDBJ whole genome shotgun (WGS) entry which is preliminary data.</text>
</comment>
<dbReference type="AlphaFoldDB" id="A0A937F7J0"/>
<accession>A0A937F7J0</accession>
<evidence type="ECO:0000256" key="1">
    <source>
        <dbReference type="SAM" id="MobiDB-lite"/>
    </source>
</evidence>
<reference evidence="2" key="1">
    <citation type="submission" date="2021-01" db="EMBL/GenBank/DDBJ databases">
        <title>Fulvivirga kasyanovii gen. nov., sp nov., a novel member of the phylum Bacteroidetes isolated from seawater in a mussel farm.</title>
        <authorList>
            <person name="Zhao L.-H."/>
            <person name="Wang Z.-J."/>
        </authorList>
    </citation>
    <scope>NUCLEOTIDE SEQUENCE</scope>
    <source>
        <strain evidence="2">2943</strain>
    </source>
</reference>
<dbReference type="EMBL" id="JAESIY010000002">
    <property type="protein sequence ID" value="MBL3655528.1"/>
    <property type="molecule type" value="Genomic_DNA"/>
</dbReference>
<feature type="compositionally biased region" description="Basic and acidic residues" evidence="1">
    <location>
        <begin position="1"/>
        <end position="15"/>
    </location>
</feature>
<name>A0A937F7J0_9BACT</name>
<protein>
    <submittedName>
        <fullName evidence="2">Uncharacterized protein</fullName>
    </submittedName>
</protein>
<gene>
    <name evidence="2" type="ORF">JL102_05255</name>
</gene>
<dbReference type="Proteomes" id="UP000659388">
    <property type="component" value="Unassembled WGS sequence"/>
</dbReference>
<dbReference type="RefSeq" id="WP_202243194.1">
    <property type="nucleotide sequence ID" value="NZ_JAESIY010000002.1"/>
</dbReference>
<organism evidence="2 3">
    <name type="scientific">Fulvivirga sediminis</name>
    <dbReference type="NCBI Taxonomy" id="2803949"/>
    <lineage>
        <taxon>Bacteria</taxon>
        <taxon>Pseudomonadati</taxon>
        <taxon>Bacteroidota</taxon>
        <taxon>Cytophagia</taxon>
        <taxon>Cytophagales</taxon>
        <taxon>Fulvivirgaceae</taxon>
        <taxon>Fulvivirga</taxon>
    </lineage>
</organism>
<evidence type="ECO:0000313" key="3">
    <source>
        <dbReference type="Proteomes" id="UP000659388"/>
    </source>
</evidence>
<feature type="compositionally biased region" description="Basic and acidic residues" evidence="1">
    <location>
        <begin position="308"/>
        <end position="318"/>
    </location>
</feature>
<sequence length="586" mass="68108">MPKADKEKREERGGIENEAQGNGGNAVLLDNRKKNQLAADDPDKYVYKHAKNNWFVVLKQFKNGKLHHPEGPTQAAKQGPHGMQKLLDYRAKITEKLLNEVKTVAREDEVKKREQYFSHQKKEKNVIEQDEVEKMDVKLRALELDIKYDIKEVKGNVPGSTNPTSDIDVNLSGDGTEFAVKWLNETFKKRYGHGRESGVVYDVNFYAQDFVPKKVFDLKKNGTLSHDSDNKYFNTDSAWRTHVLTDKDAIERDIGEQQEMAMLMMRVNMTDDDWDAYKETSKRNASDEFKQDIAKQIIKAEVNFSERNRSVSEAKKGNSSEANAGLTEESLSKIAPENREYERQLEANVLVARHKFQFWKYKLRNAPRDKDVRKKADDAYVELKTAKSIALAYANEAYYTQGSVIGVVVNKQMLDLMYKRDKGENFKKLKLTPAEYYHGFIEQIGFAMHSLNKTENVSDLIKAGKYVHRAYNMFKHFCDVTQYKEFQVFFSEKERKAASQWEGIKQGKGYITWKEKKGITKKRHVAEMWPEEKNLTLKYLLEDLLGKNDILLNDLNQLIPQVKEKLIFLKVKFDHAWFGYRNKKKD</sequence>
<evidence type="ECO:0000313" key="2">
    <source>
        <dbReference type="EMBL" id="MBL3655528.1"/>
    </source>
</evidence>
<feature type="region of interest" description="Disordered" evidence="1">
    <location>
        <begin position="308"/>
        <end position="331"/>
    </location>
</feature>
<feature type="region of interest" description="Disordered" evidence="1">
    <location>
        <begin position="1"/>
        <end position="35"/>
    </location>
</feature>
<proteinExistence type="predicted"/>